<evidence type="ECO:0000313" key="2">
    <source>
        <dbReference type="Proteomes" id="UP001375743"/>
    </source>
</evidence>
<dbReference type="RefSeq" id="WP_418158875.1">
    <property type="nucleotide sequence ID" value="NZ_JBBLZC010000006.1"/>
</dbReference>
<name>A0ABU8XPB8_9PROT</name>
<gene>
    <name evidence="1" type="ORF">U1T56_07660</name>
</gene>
<dbReference type="Gene3D" id="1.10.4200.10">
    <property type="entry name" value="Triphosphoribosyl-dephospho-CoA protein"/>
    <property type="match status" value="1"/>
</dbReference>
<dbReference type="InterPro" id="IPR002736">
    <property type="entry name" value="CitG"/>
</dbReference>
<comment type="caution">
    <text evidence="1">The sequence shown here is derived from an EMBL/GenBank/DDBJ whole genome shotgun (WGS) entry which is preliminary data.</text>
</comment>
<dbReference type="Pfam" id="PF01874">
    <property type="entry name" value="CitG"/>
    <property type="match status" value="1"/>
</dbReference>
<dbReference type="PANTHER" id="PTHR42280">
    <property type="entry name" value="CITG FAMILY PROTEIN"/>
    <property type="match status" value="1"/>
</dbReference>
<sequence length="293" mass="30169">MTRIRPGEIAAAFVAACRAELEALKPGNVHVHADGHGMTVMDFVRSAEVSAPFIADPGSGIGARVLAAVEATRAACGQNTNLGILLLAAPLAAAAQAGGSLPDALARLLAGLDVADAASAYRAIRLASPGGLGRSEHHDVAAEPVVTLLEAMRTAAGKDRIARQYVTGFADVLTLGLPRLRMARAAGWPEPWAVTATFMVFLARFPDTHIVRKHGPDVAEKVRATAAGLDPLLLAADDPTALQPLLLALDGELKRAGINPGTSADLAVASCFADLLVGLAETGPMPGDPPTRR</sequence>
<organism evidence="1 2">
    <name type="scientific">Benzoatithermus flavus</name>
    <dbReference type="NCBI Taxonomy" id="3108223"/>
    <lineage>
        <taxon>Bacteria</taxon>
        <taxon>Pseudomonadati</taxon>
        <taxon>Pseudomonadota</taxon>
        <taxon>Alphaproteobacteria</taxon>
        <taxon>Geminicoccales</taxon>
        <taxon>Geminicoccaceae</taxon>
        <taxon>Benzoatithermus</taxon>
    </lineage>
</organism>
<dbReference type="Proteomes" id="UP001375743">
    <property type="component" value="Unassembled WGS sequence"/>
</dbReference>
<dbReference type="PANTHER" id="PTHR42280:SF1">
    <property type="entry name" value="CITG FAMILY PROTEIN"/>
    <property type="match status" value="1"/>
</dbReference>
<dbReference type="EMBL" id="JBBLZC010000006">
    <property type="protein sequence ID" value="MEK0083022.1"/>
    <property type="molecule type" value="Genomic_DNA"/>
</dbReference>
<protein>
    <submittedName>
        <fullName evidence="1">Triphosphoribosyl-dephospho-CoA synthase</fullName>
    </submittedName>
</protein>
<evidence type="ECO:0000313" key="1">
    <source>
        <dbReference type="EMBL" id="MEK0083022.1"/>
    </source>
</evidence>
<proteinExistence type="predicted"/>
<accession>A0ABU8XPB8</accession>
<keyword evidence="2" id="KW-1185">Reference proteome</keyword>
<reference evidence="1 2" key="1">
    <citation type="submission" date="2024-01" db="EMBL/GenBank/DDBJ databases">
        <title>Multi-omics insights into the function and evolution of sodium benzoate biodegradation pathways in Benzoatithermus flavus gen. nov., sp. nov. from hot spring.</title>
        <authorList>
            <person name="Hu C.-J."/>
            <person name="Li W.-J."/>
        </authorList>
    </citation>
    <scope>NUCLEOTIDE SEQUENCE [LARGE SCALE GENOMIC DNA]</scope>
    <source>
        <strain evidence="1 2">SYSU G07066</strain>
    </source>
</reference>